<dbReference type="SUPFAM" id="SSF47571">
    <property type="entry name" value="Cloroperoxidase"/>
    <property type="match status" value="1"/>
</dbReference>
<dbReference type="PANTHER" id="PTHR14430:SF0">
    <property type="entry name" value="SEC2P DOMAIN-CONTAINING PROTEIN"/>
    <property type="match status" value="1"/>
</dbReference>
<dbReference type="Gene3D" id="1.10.489.10">
    <property type="entry name" value="Chloroperoxidase-like"/>
    <property type="match status" value="1"/>
</dbReference>
<dbReference type="Gene3D" id="6.10.140.910">
    <property type="match status" value="1"/>
</dbReference>
<evidence type="ECO:0000313" key="6">
    <source>
        <dbReference type="Proteomes" id="UP000518752"/>
    </source>
</evidence>
<proteinExistence type="predicted"/>
<dbReference type="GO" id="GO:0005085">
    <property type="term" value="F:guanyl-nucleotide exchange factor activity"/>
    <property type="evidence" value="ECO:0007669"/>
    <property type="project" value="InterPro"/>
</dbReference>
<feature type="compositionally biased region" description="Basic and acidic residues" evidence="3">
    <location>
        <begin position="968"/>
        <end position="977"/>
    </location>
</feature>
<comment type="caution">
    <text evidence="5">The sequence shown here is derived from an EMBL/GenBank/DDBJ whole genome shotgun (WGS) entry which is preliminary data.</text>
</comment>
<feature type="compositionally biased region" description="Basic and acidic residues" evidence="3">
    <location>
        <begin position="1178"/>
        <end position="1196"/>
    </location>
</feature>
<dbReference type="EMBL" id="JAACJN010000035">
    <property type="protein sequence ID" value="KAF5386524.1"/>
    <property type="molecule type" value="Genomic_DNA"/>
</dbReference>
<feature type="domain" description="Heme haloperoxidase family profile" evidence="4">
    <location>
        <begin position="45"/>
        <end position="287"/>
    </location>
</feature>
<dbReference type="InterPro" id="IPR000028">
    <property type="entry name" value="Chloroperoxidase"/>
</dbReference>
<feature type="region of interest" description="Disordered" evidence="3">
    <location>
        <begin position="654"/>
        <end position="697"/>
    </location>
</feature>
<dbReference type="OrthoDB" id="2542103at2759"/>
<evidence type="ECO:0000256" key="3">
    <source>
        <dbReference type="SAM" id="MobiDB-lite"/>
    </source>
</evidence>
<feature type="compositionally biased region" description="Low complexity" evidence="3">
    <location>
        <begin position="1050"/>
        <end position="1064"/>
    </location>
</feature>
<keyword evidence="1 2" id="KW-0175">Coiled coil</keyword>
<feature type="compositionally biased region" description="Low complexity" evidence="3">
    <location>
        <begin position="981"/>
        <end position="995"/>
    </location>
</feature>
<dbReference type="GO" id="GO:0006887">
    <property type="term" value="P:exocytosis"/>
    <property type="evidence" value="ECO:0007669"/>
    <property type="project" value="TreeGrafter"/>
</dbReference>
<dbReference type="PANTHER" id="PTHR14430">
    <property type="entry name" value="RABIN3-RELATED"/>
    <property type="match status" value="1"/>
</dbReference>
<feature type="compositionally biased region" description="Basic and acidic residues" evidence="3">
    <location>
        <begin position="1080"/>
        <end position="1168"/>
    </location>
</feature>
<feature type="region of interest" description="Disordered" evidence="3">
    <location>
        <begin position="731"/>
        <end position="780"/>
    </location>
</feature>
<feature type="compositionally biased region" description="Low complexity" evidence="3">
    <location>
        <begin position="755"/>
        <end position="770"/>
    </location>
</feature>
<feature type="compositionally biased region" description="Polar residues" evidence="3">
    <location>
        <begin position="895"/>
        <end position="905"/>
    </location>
</feature>
<feature type="region of interest" description="Disordered" evidence="3">
    <location>
        <begin position="837"/>
        <end position="1224"/>
    </location>
</feature>
<dbReference type="Pfam" id="PF06428">
    <property type="entry name" value="Sec2p"/>
    <property type="match status" value="1"/>
</dbReference>
<accession>A0A8H5HNT7</accession>
<dbReference type="InterPro" id="IPR036851">
    <property type="entry name" value="Chloroperoxidase-like_sf"/>
</dbReference>
<dbReference type="GO" id="GO:0070319">
    <property type="term" value="C:Golgi to plasma membrane transport vesicle"/>
    <property type="evidence" value="ECO:0007669"/>
    <property type="project" value="TreeGrafter"/>
</dbReference>
<keyword evidence="6" id="KW-1185">Reference proteome</keyword>
<evidence type="ECO:0000256" key="1">
    <source>
        <dbReference type="ARBA" id="ARBA00023054"/>
    </source>
</evidence>
<dbReference type="Pfam" id="PF01328">
    <property type="entry name" value="Peroxidase_2"/>
    <property type="match status" value="1"/>
</dbReference>
<dbReference type="InterPro" id="IPR009449">
    <property type="entry name" value="Sec2_N"/>
</dbReference>
<organism evidence="5 6">
    <name type="scientific">Collybiopsis confluens</name>
    <dbReference type="NCBI Taxonomy" id="2823264"/>
    <lineage>
        <taxon>Eukaryota</taxon>
        <taxon>Fungi</taxon>
        <taxon>Dikarya</taxon>
        <taxon>Basidiomycota</taxon>
        <taxon>Agaricomycotina</taxon>
        <taxon>Agaricomycetes</taxon>
        <taxon>Agaricomycetidae</taxon>
        <taxon>Agaricales</taxon>
        <taxon>Marasmiineae</taxon>
        <taxon>Omphalotaceae</taxon>
        <taxon>Collybiopsis</taxon>
    </lineage>
</organism>
<evidence type="ECO:0000259" key="4">
    <source>
        <dbReference type="PROSITE" id="PS51405"/>
    </source>
</evidence>
<feature type="compositionally biased region" description="Pro residues" evidence="3">
    <location>
        <begin position="739"/>
        <end position="748"/>
    </location>
</feature>
<feature type="coiled-coil region" evidence="2">
    <location>
        <begin position="437"/>
        <end position="492"/>
    </location>
</feature>
<dbReference type="CDD" id="cd21044">
    <property type="entry name" value="Rab11BD_RAB3IP_like"/>
    <property type="match status" value="1"/>
</dbReference>
<sequence>MHKASQIVFKDMQAPSVHKPQTLEGIIRKHPLLHDQGAFDSIDWEYHRWIAPGEDDLRSPCPGLNTLANHGFLPRDGRNITIPVVLNAAERRVLKEMIVVYNNPADPVLNLALKLALLTTDAPDSFTLNDLKLHGTIEHDASLSRSDSDLGDNLRFNDTIFSTLSESYTPGSTPDLDSYDPTSVGKALEQRLALAKKENPELINTIKERQLQLLETSLFLSAMGDPITGIAPKKPVSPTNSTSLMNLMAQLGKASQNHWPWLPHPAFACPWTRLQPEGPMATTPIAKESLAEEENSGNDISPSPAPAPTHLRGTSDDPQTQLIGTLRTQINDLFTQVTQLNSKLVSSYDRVSDLEDSLHVTSSNLRSSTLKISQLELERTQHLSALNTGLLVEKSQVTAELTRLMERATEEAASRSSAVQAKQDIEKELDDLSALLFDQANTMVAEARLNKAKEEEKRKEAERRLGEAEEVVQEMARTLRKAEQEREMRDKEQQWTVTKSKCASHPSTRLLSTHVPYQEFLLFVAHLRGLHSSTSQLPTMSTLLPLPFLARLMSEDSDPTLRLDLAPSLNWLSRRSVLAAIHTGNLTIEPIPTATLIQSYTSNSSSGSISSLPTGLNIGGLNSASAHSSLNCALCGTPVFPGLDLSLFNSSSSSSSSWFKRPSMPNVPSNDGNNGGQGITPPPSPPLRGKAPPMDPATILETLPSQVYVFRITPSTAPALSTVVPTSAPSTLAPLGGSGPPPVPPAPPEHASSTSKPPSSPFISVPSPTSKSHTKSLVSTSNSPIYPLCVASIDHASDAHSWCLIRLRATCSLWAFVRGGIVERVWDEEVAYDPPNAGTSGVGGMPPAPPMHPASNEYSTGATPSTPPRPPRKRGLWGTLGSLGERAANWGSGGSANISRPSTPGTEEREKQLPSVPAPLGIALSPPPPLPRRNEGRAKPSSSAVTAPTTGVAPTDTVPSSSGDEFSDDHNHHHEEGGSEVVFSVSPHQSPVSSPRLSQEAAKIPLPDSRPATPVTPTRRVMGAVPTTPSRTASPVPGGGSTVVPPPIPRRAVARGGSGSRPASISKPLTAVLPTATPEGKVELQSDDKDKVGEAKVERQVEAKEVRRDSEERSKVEDTVMEKKADDDLTDAEHTTEVPEMEKTEEKKTEGEGTGAEKVDDKKGEHAPEGIAAQDSAGDVKAEDSQPEGKEVLTEEKEVDADGLVEPMSDQLSQDSDGVEKEGARYPYIGSTTWEERTWKEVIRLKEGMFWARVGGVQAE</sequence>
<evidence type="ECO:0000313" key="5">
    <source>
        <dbReference type="EMBL" id="KAF5386524.1"/>
    </source>
</evidence>
<dbReference type="GO" id="GO:0051286">
    <property type="term" value="C:cell tip"/>
    <property type="evidence" value="ECO:0007669"/>
    <property type="project" value="TreeGrafter"/>
</dbReference>
<name>A0A8H5HNT7_9AGAR</name>
<dbReference type="PROSITE" id="PS51405">
    <property type="entry name" value="HEME_HALOPEROXIDASE"/>
    <property type="match status" value="1"/>
</dbReference>
<feature type="region of interest" description="Disordered" evidence="3">
    <location>
        <begin position="290"/>
        <end position="319"/>
    </location>
</feature>
<dbReference type="Proteomes" id="UP000518752">
    <property type="component" value="Unassembled WGS sequence"/>
</dbReference>
<dbReference type="AlphaFoldDB" id="A0A8H5HNT7"/>
<evidence type="ECO:0000256" key="2">
    <source>
        <dbReference type="SAM" id="Coils"/>
    </source>
</evidence>
<gene>
    <name evidence="5" type="ORF">D9757_005931</name>
</gene>
<dbReference type="GO" id="GO:0004601">
    <property type="term" value="F:peroxidase activity"/>
    <property type="evidence" value="ECO:0007669"/>
    <property type="project" value="InterPro"/>
</dbReference>
<feature type="compositionally biased region" description="Low complexity" evidence="3">
    <location>
        <begin position="940"/>
        <end position="959"/>
    </location>
</feature>
<reference evidence="5 6" key="1">
    <citation type="journal article" date="2020" name="ISME J.">
        <title>Uncovering the hidden diversity of litter-decomposition mechanisms in mushroom-forming fungi.</title>
        <authorList>
            <person name="Floudas D."/>
            <person name="Bentzer J."/>
            <person name="Ahren D."/>
            <person name="Johansson T."/>
            <person name="Persson P."/>
            <person name="Tunlid A."/>
        </authorList>
    </citation>
    <scope>NUCLEOTIDE SEQUENCE [LARGE SCALE GENOMIC DNA]</scope>
    <source>
        <strain evidence="5 6">CBS 406.79</strain>
    </source>
</reference>
<protein>
    <recommendedName>
        <fullName evidence="4">Heme haloperoxidase family profile domain-containing protein</fullName>
    </recommendedName>
</protein>
<dbReference type="InterPro" id="IPR040351">
    <property type="entry name" value="RAB3IL/RAB3IP/Sec2"/>
</dbReference>
<dbReference type="SUPFAM" id="SSF144284">
    <property type="entry name" value="Sec2 N-terminal region"/>
    <property type="match status" value="1"/>
</dbReference>